<gene>
    <name evidence="2" type="ORF">SNEC2469_LOCUS19011</name>
</gene>
<name>A0A812W0Q6_9DINO</name>
<proteinExistence type="predicted"/>
<feature type="compositionally biased region" description="Basic and acidic residues" evidence="1">
    <location>
        <begin position="65"/>
        <end position="79"/>
    </location>
</feature>
<comment type="caution">
    <text evidence="2">The sequence shown here is derived from an EMBL/GenBank/DDBJ whole genome shotgun (WGS) entry which is preliminary data.</text>
</comment>
<sequence length="140" mass="14526">MDLFKKITLEEVQGEPKHSNFSNGREENFSSAKFGNGSSGGYGFGHGGHSNGRGTANNSGPGFFKQHDFSLGGHRDKGPPNRGRGGKGSARPTAGKGRNGKGMKGMGKGFGGMMDGMGGVPGLDGVMSVDINGREYLMTQ</sequence>
<feature type="compositionally biased region" description="Gly residues" evidence="1">
    <location>
        <begin position="100"/>
        <end position="109"/>
    </location>
</feature>
<accession>A0A812W0Q6</accession>
<organism evidence="2 3">
    <name type="scientific">Symbiodinium necroappetens</name>
    <dbReference type="NCBI Taxonomy" id="1628268"/>
    <lineage>
        <taxon>Eukaryota</taxon>
        <taxon>Sar</taxon>
        <taxon>Alveolata</taxon>
        <taxon>Dinophyceae</taxon>
        <taxon>Suessiales</taxon>
        <taxon>Symbiodiniaceae</taxon>
        <taxon>Symbiodinium</taxon>
    </lineage>
</organism>
<feature type="compositionally biased region" description="Basic and acidic residues" evidence="1">
    <location>
        <begin position="1"/>
        <end position="28"/>
    </location>
</feature>
<evidence type="ECO:0000313" key="2">
    <source>
        <dbReference type="EMBL" id="CAE7665945.1"/>
    </source>
</evidence>
<evidence type="ECO:0000313" key="3">
    <source>
        <dbReference type="Proteomes" id="UP000601435"/>
    </source>
</evidence>
<feature type="non-terminal residue" evidence="2">
    <location>
        <position position="1"/>
    </location>
</feature>
<dbReference type="AlphaFoldDB" id="A0A812W0Q6"/>
<reference evidence="2" key="1">
    <citation type="submission" date="2021-02" db="EMBL/GenBank/DDBJ databases">
        <authorList>
            <person name="Dougan E. K."/>
            <person name="Rhodes N."/>
            <person name="Thang M."/>
            <person name="Chan C."/>
        </authorList>
    </citation>
    <scope>NUCLEOTIDE SEQUENCE</scope>
</reference>
<evidence type="ECO:0000256" key="1">
    <source>
        <dbReference type="SAM" id="MobiDB-lite"/>
    </source>
</evidence>
<feature type="compositionally biased region" description="Gly residues" evidence="1">
    <location>
        <begin position="37"/>
        <end position="51"/>
    </location>
</feature>
<protein>
    <submittedName>
        <fullName evidence="2">Uncharacterized protein</fullName>
    </submittedName>
</protein>
<dbReference type="Proteomes" id="UP000601435">
    <property type="component" value="Unassembled WGS sequence"/>
</dbReference>
<dbReference type="EMBL" id="CAJNJA010032307">
    <property type="protein sequence ID" value="CAE7665945.1"/>
    <property type="molecule type" value="Genomic_DNA"/>
</dbReference>
<keyword evidence="3" id="KW-1185">Reference proteome</keyword>
<feature type="region of interest" description="Disordered" evidence="1">
    <location>
        <begin position="1"/>
        <end position="109"/>
    </location>
</feature>